<feature type="compositionally biased region" description="Low complexity" evidence="1">
    <location>
        <begin position="430"/>
        <end position="447"/>
    </location>
</feature>
<evidence type="ECO:0000313" key="3">
    <source>
        <dbReference type="Proteomes" id="UP001281761"/>
    </source>
</evidence>
<feature type="region of interest" description="Disordered" evidence="1">
    <location>
        <begin position="327"/>
        <end position="479"/>
    </location>
</feature>
<name>A0ABQ9YI65_9EUKA</name>
<feature type="compositionally biased region" description="Polar residues" evidence="1">
    <location>
        <begin position="401"/>
        <end position="411"/>
    </location>
</feature>
<proteinExistence type="predicted"/>
<organism evidence="2 3">
    <name type="scientific">Blattamonas nauphoetae</name>
    <dbReference type="NCBI Taxonomy" id="2049346"/>
    <lineage>
        <taxon>Eukaryota</taxon>
        <taxon>Metamonada</taxon>
        <taxon>Preaxostyla</taxon>
        <taxon>Oxymonadida</taxon>
        <taxon>Blattamonas</taxon>
    </lineage>
</organism>
<sequence>MANLTQHFLFQPIFEEQPREYLIRDMYHLTEHHILDFLNENHVFGSFPSKEPCNAVIFTFEVENSLASVEAMNHLLSKGSCVPVHTNHSSHDRPITILPLLAPKCLLFTTSSHNLTNYWNKRQTTLPTDIQISPLPQQHLPDASIVIFSDSETARRVHDSFSKVNGKASNPCNFARVFAKQAHFDNRIEMTITIDSHPPRNLSCDDKASIVNSLNHAISDEISKRLQPRFPGIEAKVLLDWRNIRTVFQPRHNWSKDEETRTESEAWKHHFTVHLTPTLIAQKHINDMAQMLSCGFSVNASLSDEASDVTVSVQFVRIIPPELVRETLRKHPSQRSPMSRSPLPSSSIALSSHHPPLVPPSTNSTSRRHVSPSPPPSLSRLSSPHTKSSVSISDFPPLPTPSFTRHTNSVSPHAPDPRLNMNSKTFIPKLTLPSPLPNQLSPSRSSSHTIPPPRDPFTSIAAPSVLGDGDPFNDGWEELPRDDLDFRGFTIRGEDSDGSEQVGEEVERENDDELYSPCLSPDSVCSCVWNVFGDDRRQSHVSKHDSWNDEFDFDQFAQYDNEGDEDDEIRSLSASSDGVNSTYRKGAIQHRKHVLLVGYGEEEGQKYRIIKSR</sequence>
<dbReference type="EMBL" id="JARBJD010000006">
    <property type="protein sequence ID" value="KAK2963451.1"/>
    <property type="molecule type" value="Genomic_DNA"/>
</dbReference>
<reference evidence="2 3" key="1">
    <citation type="journal article" date="2022" name="bioRxiv">
        <title>Genomics of Preaxostyla Flagellates Illuminates Evolutionary Transitions and the Path Towards Mitochondrial Loss.</title>
        <authorList>
            <person name="Novak L.V.F."/>
            <person name="Treitli S.C."/>
            <person name="Pyrih J."/>
            <person name="Halakuc P."/>
            <person name="Pipaliya S.V."/>
            <person name="Vacek V."/>
            <person name="Brzon O."/>
            <person name="Soukal P."/>
            <person name="Eme L."/>
            <person name="Dacks J.B."/>
            <person name="Karnkowska A."/>
            <person name="Elias M."/>
            <person name="Hampl V."/>
        </authorList>
    </citation>
    <scope>NUCLEOTIDE SEQUENCE [LARGE SCALE GENOMIC DNA]</scope>
    <source>
        <strain evidence="2">NAU3</strain>
        <tissue evidence="2">Gut</tissue>
    </source>
</reference>
<comment type="caution">
    <text evidence="2">The sequence shown here is derived from an EMBL/GenBank/DDBJ whole genome shotgun (WGS) entry which is preliminary data.</text>
</comment>
<dbReference type="Proteomes" id="UP001281761">
    <property type="component" value="Unassembled WGS sequence"/>
</dbReference>
<protein>
    <submittedName>
        <fullName evidence="2">Uncharacterized protein</fullName>
    </submittedName>
</protein>
<evidence type="ECO:0000313" key="2">
    <source>
        <dbReference type="EMBL" id="KAK2963451.1"/>
    </source>
</evidence>
<gene>
    <name evidence="2" type="ORF">BLNAU_1493</name>
</gene>
<feature type="compositionally biased region" description="Low complexity" evidence="1">
    <location>
        <begin position="334"/>
        <end position="365"/>
    </location>
</feature>
<evidence type="ECO:0000256" key="1">
    <source>
        <dbReference type="SAM" id="MobiDB-lite"/>
    </source>
</evidence>
<accession>A0ABQ9YI65</accession>
<keyword evidence="3" id="KW-1185">Reference proteome</keyword>